<keyword evidence="4" id="KW-1185">Reference proteome</keyword>
<evidence type="ECO:0000256" key="1">
    <source>
        <dbReference type="ARBA" id="ARBA00006817"/>
    </source>
</evidence>
<comment type="similarity">
    <text evidence="1">Belongs to the AHA1 family.</text>
</comment>
<organism evidence="3 4">
    <name type="scientific">Streptomyces bathyalis</name>
    <dbReference type="NCBI Taxonomy" id="2710756"/>
    <lineage>
        <taxon>Bacteria</taxon>
        <taxon>Bacillati</taxon>
        <taxon>Actinomycetota</taxon>
        <taxon>Actinomycetes</taxon>
        <taxon>Kitasatosporales</taxon>
        <taxon>Streptomycetaceae</taxon>
        <taxon>Streptomyces</taxon>
    </lineage>
</organism>
<dbReference type="InterPro" id="IPR013538">
    <property type="entry name" value="ASHA1/2-like_C"/>
</dbReference>
<reference evidence="4" key="1">
    <citation type="submission" date="2020-02" db="EMBL/GenBank/DDBJ databases">
        <title>Streptomyces sp. ASO4wet.</title>
        <authorList>
            <person name="Risdian C."/>
            <person name="Landwehr W."/>
            <person name="Schupp P."/>
            <person name="Wink J."/>
        </authorList>
    </citation>
    <scope>NUCLEOTIDE SEQUENCE [LARGE SCALE GENOMIC DNA]</scope>
    <source>
        <strain evidence="4">ASO4wet</strain>
    </source>
</reference>
<evidence type="ECO:0000313" key="4">
    <source>
        <dbReference type="Proteomes" id="UP000595046"/>
    </source>
</evidence>
<dbReference type="EMBL" id="CP048882">
    <property type="protein sequence ID" value="QPP08547.1"/>
    <property type="molecule type" value="Genomic_DNA"/>
</dbReference>
<dbReference type="SUPFAM" id="SSF55961">
    <property type="entry name" value="Bet v1-like"/>
    <property type="match status" value="1"/>
</dbReference>
<dbReference type="Proteomes" id="UP000595046">
    <property type="component" value="Chromosome"/>
</dbReference>
<proteinExistence type="inferred from homology"/>
<evidence type="ECO:0000313" key="3">
    <source>
        <dbReference type="EMBL" id="QPP08547.1"/>
    </source>
</evidence>
<dbReference type="Gene3D" id="3.30.530.20">
    <property type="match status" value="1"/>
</dbReference>
<accession>A0A7T1WTV8</accession>
<dbReference type="InterPro" id="IPR023393">
    <property type="entry name" value="START-like_dom_sf"/>
</dbReference>
<feature type="domain" description="Activator of Hsp90 ATPase homologue 1/2-like C-terminal" evidence="2">
    <location>
        <begin position="23"/>
        <end position="132"/>
    </location>
</feature>
<name>A0A7T1WTV8_9ACTN</name>
<dbReference type="Pfam" id="PF08327">
    <property type="entry name" value="AHSA1"/>
    <property type="match status" value="1"/>
</dbReference>
<dbReference type="RefSeq" id="WP_197352340.1">
    <property type="nucleotide sequence ID" value="NZ_CP048882.1"/>
</dbReference>
<sequence length="175" mass="19000">MDRGSYFEYNGRPAVRFQRTYPHPAERLWAAVTDPAELAHWFPSTVRMDSHEGGKIEFSGDPNLEASTGTLLAYDPPRRLAYTWGGDELHFEIEPVDDRSCTLTLINVLEAENTAARNAAGWTVCLAELGKHVSGATAEGPHGESAEPWRPLYEEYVAAGMPAGAPIPGVSGDGS</sequence>
<protein>
    <submittedName>
        <fullName evidence="3">SRPBCC family protein</fullName>
    </submittedName>
</protein>
<dbReference type="AlphaFoldDB" id="A0A7T1WTV8"/>
<dbReference type="KEGG" id="sbat:G4Z16_21500"/>
<dbReference type="CDD" id="cd08899">
    <property type="entry name" value="SRPBCC_CalC_Aha1-like_6"/>
    <property type="match status" value="1"/>
</dbReference>
<gene>
    <name evidence="3" type="ORF">G4Z16_21500</name>
</gene>
<evidence type="ECO:0000259" key="2">
    <source>
        <dbReference type="Pfam" id="PF08327"/>
    </source>
</evidence>